<dbReference type="Gene3D" id="3.55.50.10">
    <property type="entry name" value="Baseplate protein-like domains"/>
    <property type="match status" value="1"/>
</dbReference>
<dbReference type="RefSeq" id="WP_116301900.1">
    <property type="nucleotide sequence ID" value="NZ_NFZV01000007.1"/>
</dbReference>
<dbReference type="EMBL" id="NFZW01000009">
    <property type="protein sequence ID" value="RFA36449.1"/>
    <property type="molecule type" value="Genomic_DNA"/>
</dbReference>
<accession>A0A3E0WVM4</accession>
<gene>
    <name evidence="4" type="ORF">CAL65_10750</name>
</gene>
<dbReference type="OrthoDB" id="9762420at2"/>
<dbReference type="InterPro" id="IPR037026">
    <property type="entry name" value="Vgr_OB-fold_dom_sf"/>
</dbReference>
<dbReference type="Proteomes" id="UP000256763">
    <property type="component" value="Unassembled WGS sequence"/>
</dbReference>
<evidence type="ECO:0000259" key="3">
    <source>
        <dbReference type="Pfam" id="PF10106"/>
    </source>
</evidence>
<evidence type="ECO:0000313" key="4">
    <source>
        <dbReference type="EMBL" id="RFA36449.1"/>
    </source>
</evidence>
<sequence>MSNTAQDMLGRVGASTSHYELDIQQVAAGTFTVTGFKSQRHVLSDDYCFIIEATAPTGFDGNPLLGSEACLSMRWSGQKSRIHGVISKVNFTREGSDGPVFRLELSSPLWRLKKARHNRVFLDKTVEEIVTEVLEEAGIGSEAFEFELNGDYPQREYIVQFDESDYDFISRQLAFDGVFFGFEQTERRAVVLFADDASALSERLGMVHLPYVVQSGQDRLSEAVFQFSREWAVNTANLILKDSNDRTPDQRLEVETETRSDVYAVGTAYLYGEHFGDDAEGQRLAKLRQELLDWQRDVVIMRSDCRGLMPGRRLSLSDCPERAVNGDWLVIAVEHSGDQNAAQAYGGDAQGMTYENTLHLIRAGTPYRPPVLEKRRETATTFHGQVETAGGDYAHVDEDGRYRIRLPFDLSDRPDAEASHPVRLMQPYGGGEHGIHFPLHAGTEVLVGCLNGDLDRPLILGALNNANTPSPVTAANRSQNVLRTWGGNELVMDDRLGEERIELFTRDRENILTLDATEGAHKLRMASEKGDVELYAGRNMLIESGENQTVEVGADQDITVEQSQRLMTKEGEIEYQAATDFLLKADENVRVTAENQDLELDAGQDLVVQTGNAFSLNVADEDIRFLVEQGDFALDSAGAITVKGQGNGNIHIGQSGGAIEITADGNLTVDAPKVEITGGNIAIKGQNLGEN</sequence>
<dbReference type="Gene3D" id="2.30.110.50">
    <property type="match status" value="1"/>
</dbReference>
<dbReference type="Pfam" id="PF05954">
    <property type="entry name" value="Phage_GPD"/>
    <property type="match status" value="1"/>
</dbReference>
<feature type="domain" description="DUF2345" evidence="3">
    <location>
        <begin position="530"/>
        <end position="626"/>
    </location>
</feature>
<evidence type="ECO:0000259" key="2">
    <source>
        <dbReference type="Pfam" id="PF04717"/>
    </source>
</evidence>
<dbReference type="SUPFAM" id="SSF69255">
    <property type="entry name" value="gp5 N-terminal domain-like"/>
    <property type="match status" value="1"/>
</dbReference>
<feature type="domain" description="Gp5/Type VI secretion system Vgr protein OB-fold" evidence="2">
    <location>
        <begin position="396"/>
        <end position="463"/>
    </location>
</feature>
<comment type="caution">
    <text evidence="4">The sequence shown here is derived from an EMBL/GenBank/DDBJ whole genome shotgun (WGS) entry which is preliminary data.</text>
</comment>
<dbReference type="Pfam" id="PF04717">
    <property type="entry name" value="Phage_base_V"/>
    <property type="match status" value="1"/>
</dbReference>
<evidence type="ECO:0000313" key="5">
    <source>
        <dbReference type="Proteomes" id="UP000256763"/>
    </source>
</evidence>
<dbReference type="AlphaFoldDB" id="A0A3E0WVM4"/>
<dbReference type="Gene3D" id="4.10.220.110">
    <property type="match status" value="1"/>
</dbReference>
<dbReference type="InterPro" id="IPR006533">
    <property type="entry name" value="T6SS_Vgr_RhsGE"/>
</dbReference>
<dbReference type="InterPro" id="IPR017847">
    <property type="entry name" value="T6SS_RhsGE_Vgr_subset"/>
</dbReference>
<dbReference type="InterPro" id="IPR018769">
    <property type="entry name" value="VgrG2_DUF2345"/>
</dbReference>
<dbReference type="NCBIfam" id="TIGR01646">
    <property type="entry name" value="vgr_GE"/>
    <property type="match status" value="1"/>
</dbReference>
<name>A0A3E0WVM4_9GAMM</name>
<dbReference type="SUPFAM" id="SSF69279">
    <property type="entry name" value="Phage tail proteins"/>
    <property type="match status" value="2"/>
</dbReference>
<evidence type="ECO:0000256" key="1">
    <source>
        <dbReference type="ARBA" id="ARBA00005558"/>
    </source>
</evidence>
<proteinExistence type="inferred from homology"/>
<reference evidence="5" key="1">
    <citation type="submission" date="2017-05" db="EMBL/GenBank/DDBJ databases">
        <authorList>
            <person name="Sharma S."/>
            <person name="Sidhu C."/>
            <person name="Pinnaka A.K."/>
        </authorList>
    </citation>
    <scope>NUCLEOTIDE SEQUENCE [LARGE SCALE GENOMIC DNA]</scope>
    <source>
        <strain evidence="5">AK93</strain>
    </source>
</reference>
<protein>
    <recommendedName>
        <fullName evidence="6">Gp5/Type VI secretion system Vgr protein OB-fold domain-containing protein</fullName>
    </recommendedName>
</protein>
<organism evidence="4 5">
    <name type="scientific">Alkalilimnicola ehrlichii</name>
    <dbReference type="NCBI Taxonomy" id="351052"/>
    <lineage>
        <taxon>Bacteria</taxon>
        <taxon>Pseudomonadati</taxon>
        <taxon>Pseudomonadota</taxon>
        <taxon>Gammaproteobacteria</taxon>
        <taxon>Chromatiales</taxon>
        <taxon>Ectothiorhodospiraceae</taxon>
        <taxon>Alkalilimnicola</taxon>
    </lineage>
</organism>
<comment type="similarity">
    <text evidence="1">Belongs to the VgrG protein family.</text>
</comment>
<dbReference type="Pfam" id="PF10106">
    <property type="entry name" value="DUF2345"/>
    <property type="match status" value="1"/>
</dbReference>
<dbReference type="NCBIfam" id="TIGR03361">
    <property type="entry name" value="VI_Rhs_Vgr"/>
    <property type="match status" value="1"/>
</dbReference>
<dbReference type="InterPro" id="IPR006531">
    <property type="entry name" value="Gp5/Vgr_OB"/>
</dbReference>
<keyword evidence="5" id="KW-1185">Reference proteome</keyword>
<evidence type="ECO:0008006" key="6">
    <source>
        <dbReference type="Google" id="ProtNLM"/>
    </source>
</evidence>
<dbReference type="Gene3D" id="2.40.50.230">
    <property type="entry name" value="Gp5 N-terminal domain"/>
    <property type="match status" value="1"/>
</dbReference>
<dbReference type="SUPFAM" id="SSF69349">
    <property type="entry name" value="Phage fibre proteins"/>
    <property type="match status" value="1"/>
</dbReference>